<gene>
    <name evidence="1" type="ORF">BDK92_6046</name>
</gene>
<evidence type="ECO:0008006" key="3">
    <source>
        <dbReference type="Google" id="ProtNLM"/>
    </source>
</evidence>
<reference evidence="1 2" key="1">
    <citation type="submission" date="2018-10" db="EMBL/GenBank/DDBJ databases">
        <title>Sequencing the genomes of 1000 actinobacteria strains.</title>
        <authorList>
            <person name="Klenk H.-P."/>
        </authorList>
    </citation>
    <scope>NUCLEOTIDE SEQUENCE [LARGE SCALE GENOMIC DNA]</scope>
    <source>
        <strain evidence="1 2">DSM 45175</strain>
    </source>
</reference>
<dbReference type="EMBL" id="RBKT01000001">
    <property type="protein sequence ID" value="RKR91644.1"/>
    <property type="molecule type" value="Genomic_DNA"/>
</dbReference>
<comment type="caution">
    <text evidence="1">The sequence shown here is derived from an EMBL/GenBank/DDBJ whole genome shotgun (WGS) entry which is preliminary data.</text>
</comment>
<proteinExistence type="predicted"/>
<organism evidence="1 2">
    <name type="scientific">Micromonospora pisi</name>
    <dbReference type="NCBI Taxonomy" id="589240"/>
    <lineage>
        <taxon>Bacteria</taxon>
        <taxon>Bacillati</taxon>
        <taxon>Actinomycetota</taxon>
        <taxon>Actinomycetes</taxon>
        <taxon>Micromonosporales</taxon>
        <taxon>Micromonosporaceae</taxon>
        <taxon>Micromonospora</taxon>
    </lineage>
</organism>
<dbReference type="OrthoDB" id="3393036at2"/>
<sequence>MTAPPLRQRQHLPLRPLWICRTCASPWPCAPARLRLWHEYAHDRVSLAIYLSTVLHEAAADLYRLSPNPGPDPAELFARFLGWTRRAPGVRLRERGPNHLDGLL</sequence>
<accession>A0A495JTE6</accession>
<evidence type="ECO:0000313" key="2">
    <source>
        <dbReference type="Proteomes" id="UP000277671"/>
    </source>
</evidence>
<name>A0A495JTE6_9ACTN</name>
<dbReference type="AlphaFoldDB" id="A0A495JTE6"/>
<evidence type="ECO:0000313" key="1">
    <source>
        <dbReference type="EMBL" id="RKR91644.1"/>
    </source>
</evidence>
<dbReference type="Proteomes" id="UP000277671">
    <property type="component" value="Unassembled WGS sequence"/>
</dbReference>
<protein>
    <recommendedName>
        <fullName evidence="3">Flavin reductase</fullName>
    </recommendedName>
</protein>
<keyword evidence="2" id="KW-1185">Reference proteome</keyword>